<dbReference type="GO" id="GO:0016616">
    <property type="term" value="F:oxidoreductase activity, acting on the CH-OH group of donors, NAD or NADP as acceptor"/>
    <property type="evidence" value="ECO:0007669"/>
    <property type="project" value="TreeGrafter"/>
</dbReference>
<evidence type="ECO:0000256" key="2">
    <source>
        <dbReference type="ARBA" id="ARBA00023002"/>
    </source>
</evidence>
<evidence type="ECO:0000313" key="4">
    <source>
        <dbReference type="EMBL" id="KAI9262247.1"/>
    </source>
</evidence>
<accession>A0AAD5K9Q9</accession>
<organism evidence="4 5">
    <name type="scientific">Phascolomyces articulosus</name>
    <dbReference type="NCBI Taxonomy" id="60185"/>
    <lineage>
        <taxon>Eukaryota</taxon>
        <taxon>Fungi</taxon>
        <taxon>Fungi incertae sedis</taxon>
        <taxon>Mucoromycota</taxon>
        <taxon>Mucoromycotina</taxon>
        <taxon>Mucoromycetes</taxon>
        <taxon>Mucorales</taxon>
        <taxon>Lichtheimiaceae</taxon>
        <taxon>Phascolomyces</taxon>
    </lineage>
</organism>
<keyword evidence="2" id="KW-0560">Oxidoreductase</keyword>
<keyword evidence="5" id="KW-1185">Reference proteome</keyword>
<dbReference type="EMBL" id="JAIXMP010000014">
    <property type="protein sequence ID" value="KAI9262247.1"/>
    <property type="molecule type" value="Genomic_DNA"/>
</dbReference>
<reference evidence="4" key="2">
    <citation type="submission" date="2023-02" db="EMBL/GenBank/DDBJ databases">
        <authorList>
            <consortium name="DOE Joint Genome Institute"/>
            <person name="Mondo S.J."/>
            <person name="Chang Y."/>
            <person name="Wang Y."/>
            <person name="Ahrendt S."/>
            <person name="Andreopoulos W."/>
            <person name="Barry K."/>
            <person name="Beard J."/>
            <person name="Benny G.L."/>
            <person name="Blankenship S."/>
            <person name="Bonito G."/>
            <person name="Cuomo C."/>
            <person name="Desiro A."/>
            <person name="Gervers K.A."/>
            <person name="Hundley H."/>
            <person name="Kuo A."/>
            <person name="LaButti K."/>
            <person name="Lang B.F."/>
            <person name="Lipzen A."/>
            <person name="O'Donnell K."/>
            <person name="Pangilinan J."/>
            <person name="Reynolds N."/>
            <person name="Sandor L."/>
            <person name="Smith M.W."/>
            <person name="Tsang A."/>
            <person name="Grigoriev I.V."/>
            <person name="Stajich J.E."/>
            <person name="Spatafora J.W."/>
        </authorList>
    </citation>
    <scope>NUCLEOTIDE SEQUENCE</scope>
    <source>
        <strain evidence="4">RSA 2281</strain>
    </source>
</reference>
<dbReference type="InterPro" id="IPR036291">
    <property type="entry name" value="NAD(P)-bd_dom_sf"/>
</dbReference>
<dbReference type="PRINTS" id="PR00080">
    <property type="entry name" value="SDRFAMILY"/>
</dbReference>
<comment type="caution">
    <text evidence="4">The sequence shown here is derived from an EMBL/GenBank/DDBJ whole genome shotgun (WGS) entry which is preliminary data.</text>
</comment>
<dbReference type="SUPFAM" id="SSF51735">
    <property type="entry name" value="NAD(P)-binding Rossmann-fold domains"/>
    <property type="match status" value="1"/>
</dbReference>
<comment type="similarity">
    <text evidence="1 3">Belongs to the short-chain dehydrogenases/reductases (SDR) family.</text>
</comment>
<evidence type="ECO:0000256" key="3">
    <source>
        <dbReference type="RuleBase" id="RU000363"/>
    </source>
</evidence>
<dbReference type="Proteomes" id="UP001209540">
    <property type="component" value="Unassembled WGS sequence"/>
</dbReference>
<dbReference type="GO" id="GO:0005737">
    <property type="term" value="C:cytoplasm"/>
    <property type="evidence" value="ECO:0007669"/>
    <property type="project" value="TreeGrafter"/>
</dbReference>
<evidence type="ECO:0000256" key="1">
    <source>
        <dbReference type="ARBA" id="ARBA00006484"/>
    </source>
</evidence>
<protein>
    <submittedName>
        <fullName evidence="4">Uncharacterized protein</fullName>
    </submittedName>
</protein>
<evidence type="ECO:0000313" key="5">
    <source>
        <dbReference type="Proteomes" id="UP001209540"/>
    </source>
</evidence>
<dbReference type="PANTHER" id="PTHR44229">
    <property type="entry name" value="15-HYDROXYPROSTAGLANDIN DEHYDROGENASE [NAD(+)]"/>
    <property type="match status" value="1"/>
</dbReference>
<proteinExistence type="inferred from homology"/>
<dbReference type="AlphaFoldDB" id="A0AAD5K9Q9"/>
<sequence>MTQHVEKTLKDKVAVITGGSRGIGRAVAEALIARGASVVIGDILEAEGKATAEEFNTLAGSKIAVFIRTDVTSYKDNIALFQCAEKEFGGVDIAFLNAGIAGQESDIALGPPDDKIDERAMDVNGISVIKGTKIAILHMAKRGGGVIVNTASMLGVDTMPSTNAYSASKHAVVGWTRSFTLLPQVCNVRVNAVCPHYVDTDMIAVHESMIARGGPMVELIPKIHKATISNVVKGVLTLIEDQQRNAQTLLVLPDDVLQIAEPAIPDIVKIGAKPDFEEAYKKYERDYVTFSKKRLEYSLQEYEKIHGKFS</sequence>
<reference evidence="4" key="1">
    <citation type="journal article" date="2022" name="IScience">
        <title>Evolution of zygomycete secretomes and the origins of terrestrial fungal ecologies.</title>
        <authorList>
            <person name="Chang Y."/>
            <person name="Wang Y."/>
            <person name="Mondo S."/>
            <person name="Ahrendt S."/>
            <person name="Andreopoulos W."/>
            <person name="Barry K."/>
            <person name="Beard J."/>
            <person name="Benny G.L."/>
            <person name="Blankenship S."/>
            <person name="Bonito G."/>
            <person name="Cuomo C."/>
            <person name="Desiro A."/>
            <person name="Gervers K.A."/>
            <person name="Hundley H."/>
            <person name="Kuo A."/>
            <person name="LaButti K."/>
            <person name="Lang B.F."/>
            <person name="Lipzen A."/>
            <person name="O'Donnell K."/>
            <person name="Pangilinan J."/>
            <person name="Reynolds N."/>
            <person name="Sandor L."/>
            <person name="Smith M.E."/>
            <person name="Tsang A."/>
            <person name="Grigoriev I.V."/>
            <person name="Stajich J.E."/>
            <person name="Spatafora J.W."/>
        </authorList>
    </citation>
    <scope>NUCLEOTIDE SEQUENCE</scope>
    <source>
        <strain evidence="4">RSA 2281</strain>
    </source>
</reference>
<name>A0AAD5K9Q9_9FUNG</name>
<dbReference type="PANTHER" id="PTHR44229:SF4">
    <property type="entry name" value="15-HYDROXYPROSTAGLANDIN DEHYDROGENASE [NAD(+)]"/>
    <property type="match status" value="1"/>
</dbReference>
<dbReference type="Pfam" id="PF00106">
    <property type="entry name" value="adh_short"/>
    <property type="match status" value="1"/>
</dbReference>
<gene>
    <name evidence="4" type="ORF">BDA99DRAFT_510669</name>
</gene>
<dbReference type="InterPro" id="IPR002347">
    <property type="entry name" value="SDR_fam"/>
</dbReference>
<dbReference type="PRINTS" id="PR00081">
    <property type="entry name" value="GDHRDH"/>
</dbReference>
<dbReference type="Gene3D" id="3.40.50.720">
    <property type="entry name" value="NAD(P)-binding Rossmann-like Domain"/>
    <property type="match status" value="1"/>
</dbReference>